<dbReference type="Gene3D" id="3.50.50.60">
    <property type="entry name" value="FAD/NAD(P)-binding domain"/>
    <property type="match status" value="2"/>
</dbReference>
<dbReference type="Pfam" id="PF01266">
    <property type="entry name" value="DAO"/>
    <property type="match status" value="1"/>
</dbReference>
<dbReference type="InterPro" id="IPR006076">
    <property type="entry name" value="FAD-dep_OxRdtase"/>
</dbReference>
<evidence type="ECO:0000256" key="3">
    <source>
        <dbReference type="ARBA" id="ARBA00022630"/>
    </source>
</evidence>
<accession>A0AAP3V2L1</accession>
<comment type="caution">
    <text evidence="8">The sequence shown here is derived from an EMBL/GenBank/DDBJ whole genome shotgun (WGS) entry which is preliminary data.</text>
</comment>
<dbReference type="Pfam" id="PF05199">
    <property type="entry name" value="GMC_oxred_C"/>
    <property type="match status" value="1"/>
</dbReference>
<evidence type="ECO:0000256" key="2">
    <source>
        <dbReference type="ARBA" id="ARBA00010790"/>
    </source>
</evidence>
<dbReference type="InterPro" id="IPR051473">
    <property type="entry name" value="P2Ox-like"/>
</dbReference>
<feature type="domain" description="FAD dependent oxidoreductase" evidence="6">
    <location>
        <begin position="18"/>
        <end position="233"/>
    </location>
</feature>
<evidence type="ECO:0000256" key="5">
    <source>
        <dbReference type="ARBA" id="ARBA00023002"/>
    </source>
</evidence>
<keyword evidence="5" id="KW-0560">Oxidoreductase</keyword>
<dbReference type="InterPro" id="IPR036188">
    <property type="entry name" value="FAD/NAD-bd_sf"/>
</dbReference>
<feature type="domain" description="Glucose-methanol-choline oxidoreductase C-terminal" evidence="7">
    <location>
        <begin position="407"/>
        <end position="526"/>
    </location>
</feature>
<dbReference type="GO" id="GO:0016614">
    <property type="term" value="F:oxidoreductase activity, acting on CH-OH group of donors"/>
    <property type="evidence" value="ECO:0007669"/>
    <property type="project" value="InterPro"/>
</dbReference>
<comment type="similarity">
    <text evidence="2">Belongs to the GMC oxidoreductase family.</text>
</comment>
<dbReference type="PRINTS" id="PR00420">
    <property type="entry name" value="RNGMNOXGNASE"/>
</dbReference>
<dbReference type="RefSeq" id="WP_327788109.1">
    <property type="nucleotide sequence ID" value="NZ_JARGEQ010000040.1"/>
</dbReference>
<dbReference type="SUPFAM" id="SSF51905">
    <property type="entry name" value="FAD/NAD(P)-binding domain"/>
    <property type="match status" value="1"/>
</dbReference>
<evidence type="ECO:0000259" key="6">
    <source>
        <dbReference type="Pfam" id="PF01266"/>
    </source>
</evidence>
<keyword evidence="9" id="KW-1185">Reference proteome</keyword>
<name>A0AAP3V2L1_9PROT</name>
<evidence type="ECO:0000313" key="9">
    <source>
        <dbReference type="Proteomes" id="UP001301140"/>
    </source>
</evidence>
<organism evidence="8 9">
    <name type="scientific">Marinimicrococcus flavescens</name>
    <dbReference type="NCBI Taxonomy" id="3031815"/>
    <lineage>
        <taxon>Bacteria</taxon>
        <taxon>Pseudomonadati</taxon>
        <taxon>Pseudomonadota</taxon>
        <taxon>Alphaproteobacteria</taxon>
        <taxon>Geminicoccales</taxon>
        <taxon>Geminicoccaceae</taxon>
        <taxon>Marinimicrococcus</taxon>
    </lineage>
</organism>
<dbReference type="PANTHER" id="PTHR42784:SF1">
    <property type="entry name" value="PYRANOSE 2-OXIDASE"/>
    <property type="match status" value="1"/>
</dbReference>
<evidence type="ECO:0000313" key="8">
    <source>
        <dbReference type="EMBL" id="MDF1585692.1"/>
    </source>
</evidence>
<evidence type="ECO:0000256" key="1">
    <source>
        <dbReference type="ARBA" id="ARBA00001974"/>
    </source>
</evidence>
<evidence type="ECO:0000259" key="7">
    <source>
        <dbReference type="Pfam" id="PF05199"/>
    </source>
</evidence>
<dbReference type="InterPro" id="IPR007867">
    <property type="entry name" value="GMC_OxRtase_C"/>
</dbReference>
<keyword evidence="3" id="KW-0285">Flavoprotein</keyword>
<evidence type="ECO:0000256" key="4">
    <source>
        <dbReference type="ARBA" id="ARBA00022827"/>
    </source>
</evidence>
<sequence length="538" mass="57963">MSLLDASSLAHGAVIDTDVAIIGAGAAGITLARALAAAGCEVVLAEAGGLEPDPATQALHDLESVGYPPRPDYMARARYYGGTCNLWAGRSMRLLPVDFAARPWIPWSGWPVAPEEIAAFEPEAASILGLPPGGFRGSAALEAGMSAAERALLEGGELAPTLSLWAPRPRRFGAAFRRELARSPRVRLLLGANATGIALDATGRRAVAVRLACLDGRRLELRARRIVLACGGLENARLLLASREQDPAGIGNAHGHVGRFFMDHPRTVHGKVHLEAGARLRLLRGVPVRGGKIQLGLAPSPALQEREGLLHHYVTFESEQSGYAQQQYDTAVQIAKVVLRRGHAGSRLALGEALHRRTGTQGLMYLLSPKEIMPHWAWRALWHARRLVPRKAGPQRYVAVYFCEQPPDPESRVYLSGEHDALGVPRLVLDWRLAPAVTGSVLRLERILDGVLRRQGLGRVEPGQGMPHYTDASHHMGTTRMSADPRLGVVDTDCRVHGLGNLYMAGSSVFPCAGHANPTLTIVALALRLARHLATHRG</sequence>
<dbReference type="Proteomes" id="UP001301140">
    <property type="component" value="Unassembled WGS sequence"/>
</dbReference>
<dbReference type="PANTHER" id="PTHR42784">
    <property type="entry name" value="PYRANOSE 2-OXIDASE"/>
    <property type="match status" value="1"/>
</dbReference>
<dbReference type="AlphaFoldDB" id="A0AAP3V2L1"/>
<proteinExistence type="inferred from homology"/>
<gene>
    <name evidence="8" type="ORF">PZ740_04745</name>
</gene>
<keyword evidence="4" id="KW-0274">FAD</keyword>
<reference evidence="8 9" key="1">
    <citation type="submission" date="2023-03" db="EMBL/GenBank/DDBJ databases">
        <title>YIM 152171 draft genome.</title>
        <authorList>
            <person name="Yang Z."/>
        </authorList>
    </citation>
    <scope>NUCLEOTIDE SEQUENCE [LARGE SCALE GENOMIC DNA]</scope>
    <source>
        <strain evidence="8 9">YIM 152171</strain>
    </source>
</reference>
<protein>
    <submittedName>
        <fullName evidence="8">GMC family oxidoreductase</fullName>
    </submittedName>
</protein>
<comment type="cofactor">
    <cofactor evidence="1">
        <name>FAD</name>
        <dbReference type="ChEBI" id="CHEBI:57692"/>
    </cofactor>
</comment>
<dbReference type="EMBL" id="JARGEQ010000040">
    <property type="protein sequence ID" value="MDF1585692.1"/>
    <property type="molecule type" value="Genomic_DNA"/>
</dbReference>